<dbReference type="EC" id="3.6.1.9" evidence="3"/>
<name>A0A9X2BDJ9_9BACL</name>
<dbReference type="InterPro" id="IPR048011">
    <property type="entry name" value="NTP-PPase_MazG-like_C"/>
</dbReference>
<dbReference type="GO" id="GO:0046081">
    <property type="term" value="P:dUTP catabolic process"/>
    <property type="evidence" value="ECO:0007669"/>
    <property type="project" value="TreeGrafter"/>
</dbReference>
<feature type="domain" description="NTP pyrophosphohydrolase MazG-like" evidence="2">
    <location>
        <begin position="255"/>
        <end position="328"/>
    </location>
</feature>
<dbReference type="Pfam" id="PF03819">
    <property type="entry name" value="MazG"/>
    <property type="match status" value="1"/>
</dbReference>
<comment type="caution">
    <text evidence="3">The sequence shown here is derived from an EMBL/GenBank/DDBJ whole genome shotgun (WGS) entry which is preliminary data.</text>
</comment>
<evidence type="ECO:0000259" key="2">
    <source>
        <dbReference type="Pfam" id="PF03819"/>
    </source>
</evidence>
<evidence type="ECO:0000259" key="1">
    <source>
        <dbReference type="Pfam" id="PF00590"/>
    </source>
</evidence>
<dbReference type="CDD" id="cd11723">
    <property type="entry name" value="YabN_N_like"/>
    <property type="match status" value="1"/>
</dbReference>
<dbReference type="InterPro" id="IPR035013">
    <property type="entry name" value="YabN_N"/>
</dbReference>
<organism evidence="3 4">
    <name type="scientific">Fictibacillus marinisediminis</name>
    <dbReference type="NCBI Taxonomy" id="2878389"/>
    <lineage>
        <taxon>Bacteria</taxon>
        <taxon>Bacillati</taxon>
        <taxon>Bacillota</taxon>
        <taxon>Bacilli</taxon>
        <taxon>Bacillales</taxon>
        <taxon>Fictibacillaceae</taxon>
        <taxon>Fictibacillus</taxon>
    </lineage>
</organism>
<dbReference type="AlphaFoldDB" id="A0A9X2BDJ9"/>
<dbReference type="EMBL" id="JAIWJX010000002">
    <property type="protein sequence ID" value="MCK6255132.1"/>
    <property type="molecule type" value="Genomic_DNA"/>
</dbReference>
<dbReference type="FunFam" id="1.10.287.1080:FF:000003">
    <property type="entry name" value="Nucleoside triphosphate pyrophosphohydrolase"/>
    <property type="match status" value="1"/>
</dbReference>
<dbReference type="RefSeq" id="WP_248251046.1">
    <property type="nucleotide sequence ID" value="NZ_JAIWJX010000002.1"/>
</dbReference>
<dbReference type="InterPro" id="IPR048015">
    <property type="entry name" value="NTP-PPase_MazG-like_N"/>
</dbReference>
<dbReference type="GO" id="GO:0047429">
    <property type="term" value="F:nucleoside triphosphate diphosphatase activity"/>
    <property type="evidence" value="ECO:0007669"/>
    <property type="project" value="UniProtKB-EC"/>
</dbReference>
<dbReference type="NCBIfam" id="TIGR00444">
    <property type="entry name" value="mazG"/>
    <property type="match status" value="1"/>
</dbReference>
<dbReference type="Proteomes" id="UP001139011">
    <property type="component" value="Unassembled WGS sequence"/>
</dbReference>
<dbReference type="GO" id="GO:0046076">
    <property type="term" value="P:dTTP catabolic process"/>
    <property type="evidence" value="ECO:0007669"/>
    <property type="project" value="TreeGrafter"/>
</dbReference>
<dbReference type="GO" id="GO:0006203">
    <property type="term" value="P:dGTP catabolic process"/>
    <property type="evidence" value="ECO:0007669"/>
    <property type="project" value="TreeGrafter"/>
</dbReference>
<sequence length="483" mass="55095">MPYSITILGLGAGDLDQLTVGVYRMLLKAEHVFVRTNDHPAVAQLEQEGVKMTFFDDLYEKHDAFEDVYREITSVLFQKASSDHIIYAVPGHPLVAEQTVQLLLKEADSRGVEVKVAGGKSFLDEMYTALKIDPIDGCQILDGTNLKKEHIQIRNHLIIVQVYDGFIASEVKLTLMEKYPDDFNVAVVTAAGSAEESIQWVPLYELDRSVTLNNLTAVYVPPVDKKEMLYRDFEHLRGIIRELRGPDGCPWDKKQTHESLKKYLIEEAYEVLEAIDDEDDEHLAEELGDVLLQVLLHAQIGEDEGYFSMDEVISGLADKMIRRHPHVFGDAEADTADEVLQNWEQIKSKEKGNEHRRSLLDGVAKGLPALHKAFDYQKKAAKAGFDWDEVTPILDKLREEFDEWKAAESADERRNEFGDMLFTMVNLGRFYGIHPEEALALTNQKFYARFRYIENELSKEGLTPEEASLEKMDQLWNQAKENL</sequence>
<dbReference type="GO" id="GO:0046061">
    <property type="term" value="P:dATP catabolic process"/>
    <property type="evidence" value="ECO:0007669"/>
    <property type="project" value="TreeGrafter"/>
</dbReference>
<proteinExistence type="predicted"/>
<dbReference type="CDD" id="cd11529">
    <property type="entry name" value="NTP-PPase_MazG_Cterm"/>
    <property type="match status" value="1"/>
</dbReference>
<dbReference type="Gene3D" id="1.10.287.1080">
    <property type="entry name" value="MazG-like"/>
    <property type="match status" value="2"/>
</dbReference>
<reference evidence="3" key="1">
    <citation type="submission" date="2021-09" db="EMBL/GenBank/DDBJ databases">
        <title>Genome analysis of Fictibacillus sp. KIGAM418 isolated from marine sediment.</title>
        <authorList>
            <person name="Seo M.-J."/>
            <person name="Cho E.-S."/>
            <person name="Hwang C.Y."/>
        </authorList>
    </citation>
    <scope>NUCLEOTIDE SEQUENCE</scope>
    <source>
        <strain evidence="3">KIGAM418</strain>
    </source>
</reference>
<dbReference type="InterPro" id="IPR000878">
    <property type="entry name" value="4pyrrol_Mease"/>
</dbReference>
<feature type="domain" description="Tetrapyrrole methylase" evidence="1">
    <location>
        <begin position="5"/>
        <end position="206"/>
    </location>
</feature>
<dbReference type="GO" id="GO:0008168">
    <property type="term" value="F:methyltransferase activity"/>
    <property type="evidence" value="ECO:0007669"/>
    <property type="project" value="InterPro"/>
</dbReference>
<dbReference type="FunFam" id="1.10.287.1080:FF:000001">
    <property type="entry name" value="Nucleoside triphosphate pyrophosphohydrolase"/>
    <property type="match status" value="1"/>
</dbReference>
<protein>
    <submittedName>
        <fullName evidence="3">Nucleoside triphosphate pyrophosphohydrolase</fullName>
        <ecNumber evidence="3">3.6.1.9</ecNumber>
    </submittedName>
</protein>
<dbReference type="SUPFAM" id="SSF53790">
    <property type="entry name" value="Tetrapyrrole methylase"/>
    <property type="match status" value="1"/>
</dbReference>
<dbReference type="FunFam" id="3.40.1010.10:FF:000008">
    <property type="entry name" value="Similar to nucleoside triphosphate pyrophosphohydrolase, MazG"/>
    <property type="match status" value="1"/>
</dbReference>
<dbReference type="NCBIfam" id="NF007113">
    <property type="entry name" value="PRK09562.1"/>
    <property type="match status" value="1"/>
</dbReference>
<keyword evidence="4" id="KW-1185">Reference proteome</keyword>
<evidence type="ECO:0000313" key="3">
    <source>
        <dbReference type="EMBL" id="MCK6255132.1"/>
    </source>
</evidence>
<dbReference type="InterPro" id="IPR004518">
    <property type="entry name" value="MazG-like_dom"/>
</dbReference>
<dbReference type="Pfam" id="PF00590">
    <property type="entry name" value="TP_methylase"/>
    <property type="match status" value="1"/>
</dbReference>
<dbReference type="InterPro" id="IPR014777">
    <property type="entry name" value="4pyrrole_Mease_sub1"/>
</dbReference>
<dbReference type="PANTHER" id="PTHR30522:SF0">
    <property type="entry name" value="NUCLEOSIDE TRIPHOSPHATE PYROPHOSPHOHYDROLASE"/>
    <property type="match status" value="1"/>
</dbReference>
<dbReference type="InterPro" id="IPR011551">
    <property type="entry name" value="NTP_PyrPHydrolase_MazG"/>
</dbReference>
<dbReference type="CDD" id="cd11528">
    <property type="entry name" value="NTP-PPase_MazG_Nterm"/>
    <property type="match status" value="1"/>
</dbReference>
<dbReference type="GO" id="GO:0006950">
    <property type="term" value="P:response to stress"/>
    <property type="evidence" value="ECO:0007669"/>
    <property type="project" value="UniProtKB-ARBA"/>
</dbReference>
<dbReference type="GO" id="GO:0046047">
    <property type="term" value="P:TTP catabolic process"/>
    <property type="evidence" value="ECO:0007669"/>
    <property type="project" value="TreeGrafter"/>
</dbReference>
<dbReference type="PANTHER" id="PTHR30522">
    <property type="entry name" value="NUCLEOSIDE TRIPHOSPHATE PYROPHOSPHOHYDROLASE"/>
    <property type="match status" value="1"/>
</dbReference>
<accession>A0A9X2BDJ9</accession>
<keyword evidence="3" id="KW-0378">Hydrolase</keyword>
<dbReference type="GO" id="GO:0046052">
    <property type="term" value="P:UTP catabolic process"/>
    <property type="evidence" value="ECO:0007669"/>
    <property type="project" value="TreeGrafter"/>
</dbReference>
<gene>
    <name evidence="3" type="primary">mazG</name>
    <name evidence="3" type="ORF">LCY76_00390</name>
</gene>
<evidence type="ECO:0000313" key="4">
    <source>
        <dbReference type="Proteomes" id="UP001139011"/>
    </source>
</evidence>
<dbReference type="InterPro" id="IPR024180">
    <property type="entry name" value="Tetrapyrrole_Mease/MazG_pred"/>
</dbReference>
<dbReference type="Gene3D" id="3.40.1010.10">
    <property type="entry name" value="Cobalt-precorrin-4 Transmethylase, Domain 1"/>
    <property type="match status" value="1"/>
</dbReference>
<dbReference type="InterPro" id="IPR035996">
    <property type="entry name" value="4pyrrol_Methylase_sf"/>
</dbReference>
<dbReference type="SUPFAM" id="SSF101386">
    <property type="entry name" value="all-alpha NTP pyrophosphatases"/>
    <property type="match status" value="2"/>
</dbReference>
<dbReference type="PIRSF" id="PIRSF002845">
    <property type="entry name" value="Ttrprl_mtas_MazG"/>
    <property type="match status" value="1"/>
</dbReference>